<gene>
    <name evidence="4" type="ORF">F0562_029909</name>
</gene>
<feature type="compositionally biased region" description="Polar residues" evidence="3">
    <location>
        <begin position="835"/>
        <end position="855"/>
    </location>
</feature>
<feature type="compositionally biased region" description="Low complexity" evidence="3">
    <location>
        <begin position="1277"/>
        <end position="1288"/>
    </location>
</feature>
<dbReference type="EMBL" id="CM018040">
    <property type="protein sequence ID" value="KAA8534875.1"/>
    <property type="molecule type" value="Genomic_DNA"/>
</dbReference>
<feature type="compositionally biased region" description="Polar residues" evidence="3">
    <location>
        <begin position="1164"/>
        <end position="1193"/>
    </location>
</feature>
<feature type="compositionally biased region" description="Polar residues" evidence="3">
    <location>
        <begin position="1310"/>
        <end position="1340"/>
    </location>
</feature>
<feature type="compositionally biased region" description="Basic and acidic residues" evidence="3">
    <location>
        <begin position="471"/>
        <end position="484"/>
    </location>
</feature>
<comment type="similarity">
    <text evidence="1">Belongs to the IST1 family.</text>
</comment>
<feature type="compositionally biased region" description="Low complexity" evidence="3">
    <location>
        <begin position="490"/>
        <end position="507"/>
    </location>
</feature>
<evidence type="ECO:0000256" key="1">
    <source>
        <dbReference type="ARBA" id="ARBA00005536"/>
    </source>
</evidence>
<reference evidence="4 5" key="1">
    <citation type="submission" date="2019-09" db="EMBL/GenBank/DDBJ databases">
        <title>A chromosome-level genome assembly of the Chinese tupelo Nyssa sinensis.</title>
        <authorList>
            <person name="Yang X."/>
            <person name="Kang M."/>
            <person name="Yang Y."/>
            <person name="Xiong H."/>
            <person name="Wang M."/>
            <person name="Zhang Z."/>
            <person name="Wang Z."/>
            <person name="Wu H."/>
            <person name="Ma T."/>
            <person name="Liu J."/>
            <person name="Xi Z."/>
        </authorList>
    </citation>
    <scope>NUCLEOTIDE SEQUENCE [LARGE SCALE GENOMIC DNA]</scope>
    <source>
        <strain evidence="4">J267</strain>
        <tissue evidence="4">Leaf</tissue>
    </source>
</reference>
<dbReference type="InterPro" id="IPR005061">
    <property type="entry name" value="Ist1"/>
</dbReference>
<feature type="compositionally biased region" description="Polar residues" evidence="3">
    <location>
        <begin position="1402"/>
        <end position="1432"/>
    </location>
</feature>
<keyword evidence="2" id="KW-0175">Coiled coil</keyword>
<feature type="compositionally biased region" description="Low complexity" evidence="3">
    <location>
        <begin position="703"/>
        <end position="717"/>
    </location>
</feature>
<dbReference type="Pfam" id="PF03398">
    <property type="entry name" value="Ist1"/>
    <property type="match status" value="1"/>
</dbReference>
<dbReference type="InterPro" id="IPR042277">
    <property type="entry name" value="IST1-like"/>
</dbReference>
<feature type="region of interest" description="Disordered" evidence="3">
    <location>
        <begin position="703"/>
        <end position="722"/>
    </location>
</feature>
<feature type="compositionally biased region" description="Polar residues" evidence="3">
    <location>
        <begin position="895"/>
        <end position="905"/>
    </location>
</feature>
<name>A0A5J5AUQ4_9ASTE</name>
<feature type="coiled-coil region" evidence="2">
    <location>
        <begin position="22"/>
        <end position="53"/>
    </location>
</feature>
<feature type="region of interest" description="Disordered" evidence="3">
    <location>
        <begin position="626"/>
        <end position="652"/>
    </location>
</feature>
<evidence type="ECO:0000256" key="2">
    <source>
        <dbReference type="SAM" id="Coils"/>
    </source>
</evidence>
<feature type="compositionally biased region" description="Polar residues" evidence="3">
    <location>
        <begin position="799"/>
        <end position="826"/>
    </location>
</feature>
<feature type="region of interest" description="Disordered" evidence="3">
    <location>
        <begin position="790"/>
        <end position="905"/>
    </location>
</feature>
<feature type="region of interest" description="Disordered" evidence="3">
    <location>
        <begin position="1046"/>
        <end position="1503"/>
    </location>
</feature>
<feature type="region of interest" description="Disordered" evidence="3">
    <location>
        <begin position="919"/>
        <end position="942"/>
    </location>
</feature>
<feature type="compositionally biased region" description="Low complexity" evidence="3">
    <location>
        <begin position="991"/>
        <end position="1001"/>
    </location>
</feature>
<feature type="compositionally biased region" description="Polar residues" evidence="3">
    <location>
        <begin position="333"/>
        <end position="343"/>
    </location>
</feature>
<dbReference type="PANTHER" id="PTHR12161">
    <property type="entry name" value="IST1 FAMILY MEMBER"/>
    <property type="match status" value="1"/>
</dbReference>
<proteinExistence type="inferred from homology"/>
<feature type="compositionally biased region" description="Polar residues" evidence="3">
    <location>
        <begin position="1076"/>
        <end position="1092"/>
    </location>
</feature>
<feature type="compositionally biased region" description="Basic and acidic residues" evidence="3">
    <location>
        <begin position="641"/>
        <end position="652"/>
    </location>
</feature>
<dbReference type="PANTHER" id="PTHR12161:SF13">
    <property type="entry name" value="REGULATOR OF VPS4 ACTIVITY IN THE MVB PATHWAY PROTEIN"/>
    <property type="match status" value="1"/>
</dbReference>
<feature type="compositionally biased region" description="Basic and acidic residues" evidence="3">
    <location>
        <begin position="432"/>
        <end position="450"/>
    </location>
</feature>
<feature type="region of interest" description="Disordered" evidence="3">
    <location>
        <begin position="332"/>
        <end position="546"/>
    </location>
</feature>
<feature type="compositionally biased region" description="Basic and acidic residues" evidence="3">
    <location>
        <begin position="1342"/>
        <end position="1357"/>
    </location>
</feature>
<organism evidence="4 5">
    <name type="scientific">Nyssa sinensis</name>
    <dbReference type="NCBI Taxonomy" id="561372"/>
    <lineage>
        <taxon>Eukaryota</taxon>
        <taxon>Viridiplantae</taxon>
        <taxon>Streptophyta</taxon>
        <taxon>Embryophyta</taxon>
        <taxon>Tracheophyta</taxon>
        <taxon>Spermatophyta</taxon>
        <taxon>Magnoliopsida</taxon>
        <taxon>eudicotyledons</taxon>
        <taxon>Gunneridae</taxon>
        <taxon>Pentapetalae</taxon>
        <taxon>asterids</taxon>
        <taxon>Cornales</taxon>
        <taxon>Nyssaceae</taxon>
        <taxon>Nyssa</taxon>
    </lineage>
</organism>
<dbReference type="Proteomes" id="UP000325577">
    <property type="component" value="Linkage Group LG17"/>
</dbReference>
<feature type="compositionally biased region" description="Polar residues" evidence="3">
    <location>
        <begin position="1453"/>
        <end position="1468"/>
    </location>
</feature>
<evidence type="ECO:0000256" key="3">
    <source>
        <dbReference type="SAM" id="MobiDB-lite"/>
    </source>
</evidence>
<evidence type="ECO:0000313" key="4">
    <source>
        <dbReference type="EMBL" id="KAA8534875.1"/>
    </source>
</evidence>
<feature type="compositionally biased region" description="Polar residues" evidence="3">
    <location>
        <begin position="1215"/>
        <end position="1248"/>
    </location>
</feature>
<dbReference type="GO" id="GO:0015031">
    <property type="term" value="P:protein transport"/>
    <property type="evidence" value="ECO:0007669"/>
    <property type="project" value="InterPro"/>
</dbReference>
<dbReference type="Gene3D" id="1.20.1260.60">
    <property type="entry name" value="Vacuolar protein sorting-associated protein Ist1"/>
    <property type="match status" value="1"/>
</dbReference>
<evidence type="ECO:0008006" key="6">
    <source>
        <dbReference type="Google" id="ProtNLM"/>
    </source>
</evidence>
<feature type="compositionally biased region" description="Polar residues" evidence="3">
    <location>
        <begin position="1370"/>
        <end position="1394"/>
    </location>
</feature>
<keyword evidence="5" id="KW-1185">Reference proteome</keyword>
<evidence type="ECO:0000313" key="5">
    <source>
        <dbReference type="Proteomes" id="UP000325577"/>
    </source>
</evidence>
<feature type="compositionally biased region" description="Polar residues" evidence="3">
    <location>
        <begin position="367"/>
        <end position="381"/>
    </location>
</feature>
<dbReference type="FunFam" id="1.20.1260.60:FF:000003">
    <property type="entry name" value="IST1-like protein isoform A"/>
    <property type="match status" value="1"/>
</dbReference>
<feature type="region of interest" description="Disordered" evidence="3">
    <location>
        <begin position="977"/>
        <end position="1003"/>
    </location>
</feature>
<protein>
    <recommendedName>
        <fullName evidence="6">IST1-like protein</fullName>
    </recommendedName>
</protein>
<feature type="compositionally biased region" description="Low complexity" evidence="3">
    <location>
        <begin position="1469"/>
        <end position="1481"/>
    </location>
</feature>
<accession>A0A5J5AUQ4</accession>
<sequence length="1519" mass="166108">MLHRNFKASKCKTSLKMASSRLKLLKNKKDAQVKQLKRELAQLLESKQDQTARIRVEHVVREEKMKAAYDLIEIYCELIAARLSIIESQKNCPIDLKEAITSVIFASPRCADIPELLEVRKHFTAKYGKEFISAAVELRPDCGVSRMLVEKLSAIAPDGQTKIKILSAIAEEHNIKWDPNLFGEKDSKPPDDLLNGPNTFENTSKMHAEPSNIRAPNVEAPHEQKHNLSVNLFQQNSGSTLGTQNFASTDIAGTKAAMPTTSEVRPSGTGAEFMEESQPFSGDGNTFSSGRQNWNMEFKDATSAAQAAAESAERASMAARAAAELSIRGKISRQYSSESQKSNAHGRRDDGPGKYATSKMPGEHLTTDSGNNYDGNPNLQNEQKDGNGHDNVTGVAERFSHDGHGGPKRSSRSASLRSRKDSFNDDTVVNSLRKEDRYSKKSTSEEEALKSGDTLKQSSESKVEFVSGQQDRLKSENFDYFGKERIRKQSSNASSRSHSNSFGGNSNVLSSNSQKFGNGDGEDPFVGIDQGDIHTDGYSQKSSSEAEAVKSEDAFFAGMSMKKQSSESKVEFVSGRQDGLKSENLDFFGGERISKQFSNVSSRSHSSSFGGDYNVFSSTNQKFGNGDGKDPFLGIDQGNIHSDRYSQKSSSEEEAIKLEDDFFAETSMKNQSSEFKVELVSGRQDGSKAENFEYFGGERISKQSSNVSSRSHSSSFSGDYNVSSSNNQKFGNDIGENLIVGIDQGIIHSDIQTSSHDNAAIVFDESDSDDDGYKFDVGPKHDEQVSKLFFRSPGRKSPNHFSTNTDSWSPRQNTSVSLEKSTSRSHFSTERHSSPDISESLTNSVLPSKQDNIVSVTFDDSDSESEDEIKKSRHGRTMDSSILPGKKNTHAKNHGIQSESHGLTGSSFVEKVNLVSDRKPWLHSSPDDSASVNIGPKNNRETEFNSDFQKKASFGELPASQPFPVLGKSRLELNDVGSKSSFYSPVDEGNSQQSLQSSRLSTVHEVKDNVRALSRNTLKDDEFLNQASPEGGKEWSFGTLTGGLRNKGYIRPPYSKTTSGDAASSFKKAAEERSTAIEQSTASSTVESSITSGARMKVNTKSSSRAPIKHYDSGSDDSEEEIPQPTLSRKGEAYNQNARKEVDTKSGSRAPVTYFDSEEDLPKISSTIGDRSGSGFSRRTKASSLSSETNSYSKVRVGSEALVNSDSGVEREPSRSSYGTETKPKPQSQTVRSGKWGSSEQSTSMKLNSDSSVERESSRSSYGTETEPKPRSQIVRSGKWGSSEQSSSMKLAASKRIPESKFSLPEESSKSSVMEQPSNPLRKTVTSGTAEIPKTSTPSEAPSRENSGKKAMEREPSRSSYGTETEPKPRSQTVRSGKWGSSEQSSPMKLNSDSGVEREPSRSSYGTVTEPKPQSQTVRSGKWGTSEQSSSMKLPASRPRPESKFSLPKESSKSSVMEQPSNPLRNTVTPGSTESPKTSTPSAPPSRENSGKRASHVHPKLPDYDTIAAQLQALRMNRQ</sequence>
<dbReference type="OrthoDB" id="29853at2759"/>